<evidence type="ECO:0000313" key="1">
    <source>
        <dbReference type="EMBL" id="KAF7348804.1"/>
    </source>
</evidence>
<accession>A0A8H7CSK9</accession>
<name>A0A8H7CSK9_9AGAR</name>
<dbReference type="EMBL" id="JACAZI010000011">
    <property type="protein sequence ID" value="KAF7348804.1"/>
    <property type="molecule type" value="Genomic_DNA"/>
</dbReference>
<evidence type="ECO:0000313" key="2">
    <source>
        <dbReference type="Proteomes" id="UP000620124"/>
    </source>
</evidence>
<protein>
    <submittedName>
        <fullName evidence="1">Uncharacterized protein</fullName>
    </submittedName>
</protein>
<proteinExistence type="predicted"/>
<dbReference type="AlphaFoldDB" id="A0A8H7CSK9"/>
<dbReference type="Proteomes" id="UP000620124">
    <property type="component" value="Unassembled WGS sequence"/>
</dbReference>
<comment type="caution">
    <text evidence="1">The sequence shown here is derived from an EMBL/GenBank/DDBJ whole genome shotgun (WGS) entry which is preliminary data.</text>
</comment>
<reference evidence="1" key="1">
    <citation type="submission" date="2020-05" db="EMBL/GenBank/DDBJ databases">
        <title>Mycena genomes resolve the evolution of fungal bioluminescence.</title>
        <authorList>
            <person name="Tsai I.J."/>
        </authorList>
    </citation>
    <scope>NUCLEOTIDE SEQUENCE</scope>
    <source>
        <strain evidence="1">CCC161011</strain>
    </source>
</reference>
<organism evidence="1 2">
    <name type="scientific">Mycena venus</name>
    <dbReference type="NCBI Taxonomy" id="2733690"/>
    <lineage>
        <taxon>Eukaryota</taxon>
        <taxon>Fungi</taxon>
        <taxon>Dikarya</taxon>
        <taxon>Basidiomycota</taxon>
        <taxon>Agaricomycotina</taxon>
        <taxon>Agaricomycetes</taxon>
        <taxon>Agaricomycetidae</taxon>
        <taxon>Agaricales</taxon>
        <taxon>Marasmiineae</taxon>
        <taxon>Mycenaceae</taxon>
        <taxon>Mycena</taxon>
    </lineage>
</organism>
<gene>
    <name evidence="1" type="ORF">MVEN_01400100</name>
</gene>
<sequence>MSYQGNESTTVIANIYGGTGGVGGVGGIMGGAAGAGEGPTINFNGVQNLTNNIVNQGHGLEEVLCKWLEFPPNTKG</sequence>
<keyword evidence="2" id="KW-1185">Reference proteome</keyword>